<evidence type="ECO:0000256" key="1">
    <source>
        <dbReference type="ARBA" id="ARBA00001933"/>
    </source>
</evidence>
<evidence type="ECO:0000256" key="4">
    <source>
        <dbReference type="ARBA" id="ARBA00022723"/>
    </source>
</evidence>
<comment type="catalytic activity">
    <reaction evidence="8">
        <text>(sulfur carrier)-H + L-cysteine = (sulfur carrier)-SH + L-alanine</text>
        <dbReference type="Rhea" id="RHEA:43892"/>
        <dbReference type="Rhea" id="RHEA-COMP:14737"/>
        <dbReference type="Rhea" id="RHEA-COMP:14739"/>
        <dbReference type="ChEBI" id="CHEBI:29917"/>
        <dbReference type="ChEBI" id="CHEBI:35235"/>
        <dbReference type="ChEBI" id="CHEBI:57972"/>
        <dbReference type="ChEBI" id="CHEBI:64428"/>
        <dbReference type="EC" id="2.8.1.7"/>
    </reaction>
</comment>
<evidence type="ECO:0000313" key="11">
    <source>
        <dbReference type="Proteomes" id="UP000070442"/>
    </source>
</evidence>
<keyword evidence="5" id="KW-0663">Pyridoxal phosphate</keyword>
<evidence type="ECO:0000256" key="8">
    <source>
        <dbReference type="ARBA" id="ARBA00050776"/>
    </source>
</evidence>
<keyword evidence="4" id="KW-0479">Metal-binding</keyword>
<protein>
    <submittedName>
        <fullName evidence="10">Putative cysteine desulfurase</fullName>
    </submittedName>
</protein>
<dbReference type="PANTHER" id="PTHR11601:SF34">
    <property type="entry name" value="CYSTEINE DESULFURASE"/>
    <property type="match status" value="1"/>
</dbReference>
<dbReference type="GO" id="GO:0051536">
    <property type="term" value="F:iron-sulfur cluster binding"/>
    <property type="evidence" value="ECO:0007669"/>
    <property type="project" value="UniProtKB-KW"/>
</dbReference>
<organism evidence="10 11">
    <name type="scientific">Aedoeadaptatus coxii</name>
    <dbReference type="NCBI Taxonomy" id="755172"/>
    <lineage>
        <taxon>Bacteria</taxon>
        <taxon>Bacillati</taxon>
        <taxon>Bacillota</taxon>
        <taxon>Tissierellia</taxon>
        <taxon>Tissierellales</taxon>
        <taxon>Peptoniphilaceae</taxon>
        <taxon>Aedoeadaptatus</taxon>
    </lineage>
</organism>
<comment type="cofactor">
    <cofactor evidence="1">
        <name>pyridoxal 5'-phosphate</name>
        <dbReference type="ChEBI" id="CHEBI:597326"/>
    </cofactor>
</comment>
<comment type="similarity">
    <text evidence="2">Belongs to the class-V pyridoxal-phosphate-dependent aminotransferase family. NifS/IscS subfamily.</text>
</comment>
<evidence type="ECO:0000256" key="7">
    <source>
        <dbReference type="ARBA" id="ARBA00023014"/>
    </source>
</evidence>
<dbReference type="InterPro" id="IPR015421">
    <property type="entry name" value="PyrdxlP-dep_Trfase_major"/>
</dbReference>
<dbReference type="Proteomes" id="UP000070442">
    <property type="component" value="Unassembled WGS sequence"/>
</dbReference>
<dbReference type="PATRIC" id="fig|755172.3.peg.279"/>
<gene>
    <name evidence="10" type="ORF">HMPREF1863_00291</name>
</gene>
<dbReference type="GO" id="GO:0031071">
    <property type="term" value="F:cysteine desulfurase activity"/>
    <property type="evidence" value="ECO:0007669"/>
    <property type="project" value="UniProtKB-EC"/>
</dbReference>
<evidence type="ECO:0000259" key="9">
    <source>
        <dbReference type="Pfam" id="PF00266"/>
    </source>
</evidence>
<dbReference type="PIRSF" id="PIRSF005572">
    <property type="entry name" value="NifS"/>
    <property type="match status" value="1"/>
</dbReference>
<dbReference type="PANTHER" id="PTHR11601">
    <property type="entry name" value="CYSTEINE DESULFURYLASE FAMILY MEMBER"/>
    <property type="match status" value="1"/>
</dbReference>
<dbReference type="InterPro" id="IPR015424">
    <property type="entry name" value="PyrdxlP-dep_Trfase"/>
</dbReference>
<dbReference type="OrthoDB" id="9808002at2"/>
<evidence type="ECO:0000256" key="2">
    <source>
        <dbReference type="ARBA" id="ARBA00006490"/>
    </source>
</evidence>
<reference evidence="11" key="1">
    <citation type="submission" date="2016-01" db="EMBL/GenBank/DDBJ databases">
        <authorList>
            <person name="Mitreva M."/>
            <person name="Pepin K.H."/>
            <person name="Mihindukulasuriya K.A."/>
            <person name="Fulton R."/>
            <person name="Fronick C."/>
            <person name="O'Laughlin M."/>
            <person name="Miner T."/>
            <person name="Herter B."/>
            <person name="Rosa B.A."/>
            <person name="Cordes M."/>
            <person name="Tomlinson C."/>
            <person name="Wollam A."/>
            <person name="Palsikar V.B."/>
            <person name="Mardis E.R."/>
            <person name="Wilson R.K."/>
        </authorList>
    </citation>
    <scope>NUCLEOTIDE SEQUENCE [LARGE SCALE GENOMIC DNA]</scope>
    <source>
        <strain evidence="11">DNF00729</strain>
    </source>
</reference>
<dbReference type="Pfam" id="PF00266">
    <property type="entry name" value="Aminotran_5"/>
    <property type="match status" value="1"/>
</dbReference>
<comment type="caution">
    <text evidence="10">The sequence shown here is derived from an EMBL/GenBank/DDBJ whole genome shotgun (WGS) entry which is preliminary data.</text>
</comment>
<proteinExistence type="inferred from homology"/>
<dbReference type="Gene3D" id="3.90.1150.10">
    <property type="entry name" value="Aspartate Aminotransferase, domain 1"/>
    <property type="match status" value="1"/>
</dbReference>
<accession>A0A134AKU4</accession>
<name>A0A134AKU4_9FIRM</name>
<dbReference type="RefSeq" id="WP_068366609.1">
    <property type="nucleotide sequence ID" value="NZ_KQ960157.1"/>
</dbReference>
<keyword evidence="11" id="KW-1185">Reference proteome</keyword>
<keyword evidence="7" id="KW-0411">Iron-sulfur</keyword>
<feature type="domain" description="Aminotransferase class V" evidence="9">
    <location>
        <begin position="2"/>
        <end position="354"/>
    </location>
</feature>
<evidence type="ECO:0000313" key="10">
    <source>
        <dbReference type="EMBL" id="KXB68269.1"/>
    </source>
</evidence>
<dbReference type="AlphaFoldDB" id="A0A134AKU4"/>
<dbReference type="GO" id="GO:0046872">
    <property type="term" value="F:metal ion binding"/>
    <property type="evidence" value="ECO:0007669"/>
    <property type="project" value="UniProtKB-KW"/>
</dbReference>
<dbReference type="InterPro" id="IPR015422">
    <property type="entry name" value="PyrdxlP-dep_Trfase_small"/>
</dbReference>
<dbReference type="SUPFAM" id="SSF53383">
    <property type="entry name" value="PLP-dependent transferases"/>
    <property type="match status" value="1"/>
</dbReference>
<evidence type="ECO:0000256" key="5">
    <source>
        <dbReference type="ARBA" id="ARBA00022898"/>
    </source>
</evidence>
<evidence type="ECO:0000256" key="3">
    <source>
        <dbReference type="ARBA" id="ARBA00022679"/>
    </source>
</evidence>
<dbReference type="InterPro" id="IPR000192">
    <property type="entry name" value="Aminotrans_V_dom"/>
</dbReference>
<sequence length="368" mass="39456">MIYLDHAATCPLRREALDAMLPYFSETYGNPSSQHGAGRAAKNALETARLEVATLFGVTMKEVFFTSSGTEADNMAILSSYKNRTISPGHMITTAIEHEAVLETAKYLESLGVEVTYIKPDKNGVVSAEQVLDALRDDTFLVSIMAINNEVGSLQPIEAIREGLKGKVPLHVDGVQAAGHLPVKDYSGDFIAISGHKFYGPKGVGILIAKGQLHPFTLGGGQERGMRSGTENVPSIIGMVEALKLAEKEREATSQHMAALSEACRKGLEAMEGVHLTVEGGDPRIVHAMVDGMERDVLLFQLDRENIAASGGSACQAGASTASHVLAAMGIDEKGKAPLRISFGPENTAEDVATFLRVLKDILERKRQ</sequence>
<dbReference type="STRING" id="755172.HMPREF1863_00291"/>
<keyword evidence="6" id="KW-0408">Iron</keyword>
<dbReference type="Gene3D" id="3.40.640.10">
    <property type="entry name" value="Type I PLP-dependent aspartate aminotransferase-like (Major domain)"/>
    <property type="match status" value="1"/>
</dbReference>
<dbReference type="InterPro" id="IPR016454">
    <property type="entry name" value="Cysteine_dSase"/>
</dbReference>
<dbReference type="EMBL" id="LSDG01000005">
    <property type="protein sequence ID" value="KXB68269.1"/>
    <property type="molecule type" value="Genomic_DNA"/>
</dbReference>
<keyword evidence="3" id="KW-0808">Transferase</keyword>
<dbReference type="Gene3D" id="1.10.260.50">
    <property type="match status" value="1"/>
</dbReference>
<evidence type="ECO:0000256" key="6">
    <source>
        <dbReference type="ARBA" id="ARBA00023004"/>
    </source>
</evidence>